<evidence type="ECO:0000256" key="4">
    <source>
        <dbReference type="ARBA" id="ARBA00022694"/>
    </source>
</evidence>
<dbReference type="NCBIfam" id="TIGR00449">
    <property type="entry name" value="tgt_general"/>
    <property type="match status" value="1"/>
</dbReference>
<feature type="domain" description="tRNA-guanine(15) transglycosylase-like" evidence="8">
    <location>
        <begin position="14"/>
        <end position="366"/>
    </location>
</feature>
<dbReference type="InterPro" id="IPR050076">
    <property type="entry name" value="ArchSynthase1/Queuine_TRR"/>
</dbReference>
<dbReference type="PANTHER" id="PTHR46499">
    <property type="entry name" value="QUEUINE TRNA-RIBOSYLTRANSFERASE"/>
    <property type="match status" value="1"/>
</dbReference>
<dbReference type="Gene3D" id="3.20.20.105">
    <property type="entry name" value="Queuine tRNA-ribosyltransferase-like"/>
    <property type="match status" value="1"/>
</dbReference>
<evidence type="ECO:0000256" key="6">
    <source>
        <dbReference type="ARBA" id="ARBA00050112"/>
    </source>
</evidence>
<dbReference type="Proteomes" id="UP000032233">
    <property type="component" value="Unassembled WGS sequence"/>
</dbReference>
<feature type="binding site" evidence="7">
    <location>
        <begin position="93"/>
        <end position="97"/>
    </location>
    <ligand>
        <name>substrate</name>
    </ligand>
</feature>
<feature type="binding site" evidence="7">
    <location>
        <position position="335"/>
    </location>
    <ligand>
        <name>Zn(2+)</name>
        <dbReference type="ChEBI" id="CHEBI:29105"/>
    </ligand>
</feature>
<dbReference type="GO" id="GO:0005829">
    <property type="term" value="C:cytosol"/>
    <property type="evidence" value="ECO:0007669"/>
    <property type="project" value="TreeGrafter"/>
</dbReference>
<evidence type="ECO:0000256" key="7">
    <source>
        <dbReference type="HAMAP-Rule" id="MF_00168"/>
    </source>
</evidence>
<keyword evidence="7" id="KW-0862">Zinc</keyword>
<dbReference type="EC" id="2.4.2.29" evidence="7"/>
<evidence type="ECO:0000256" key="5">
    <source>
        <dbReference type="ARBA" id="ARBA00022785"/>
    </source>
</evidence>
<dbReference type="AlphaFoldDB" id="A0A0D2IZ54"/>
<feature type="region of interest" description="RNA binding; important for wobble base 34 recognition" evidence="7">
    <location>
        <begin position="271"/>
        <end position="275"/>
    </location>
</feature>
<feature type="binding site" evidence="7">
    <location>
        <position position="306"/>
    </location>
    <ligand>
        <name>Zn(2+)</name>
        <dbReference type="ChEBI" id="CHEBI:29105"/>
    </ligand>
</feature>
<dbReference type="InterPro" id="IPR036511">
    <property type="entry name" value="TGT-like_sf"/>
</dbReference>
<proteinExistence type="inferred from homology"/>
<dbReference type="RefSeq" id="WP_044351846.1">
    <property type="nucleotide sequence ID" value="NZ_AZAC01000056.1"/>
</dbReference>
<comment type="caution">
    <text evidence="9">The sequence shown here is derived from an EMBL/GenBank/DDBJ whole genome shotgun (WGS) entry which is preliminary data.</text>
</comment>
<comment type="similarity">
    <text evidence="7">Belongs to the queuine tRNA-ribosyltransferase family.</text>
</comment>
<keyword evidence="7" id="KW-0479">Metal-binding</keyword>
<accession>A0A0D2IZ54</accession>
<dbReference type="GO" id="GO:0008616">
    <property type="term" value="P:tRNA queuosine(34) biosynthetic process"/>
    <property type="evidence" value="ECO:0007669"/>
    <property type="project" value="UniProtKB-UniRule"/>
</dbReference>
<evidence type="ECO:0000313" key="9">
    <source>
        <dbReference type="EMBL" id="KIX11304.1"/>
    </source>
</evidence>
<feature type="active site" description="Proton acceptor" evidence="7">
    <location>
        <position position="93"/>
    </location>
</feature>
<feature type="active site" description="Nucleophile" evidence="7">
    <location>
        <position position="266"/>
    </location>
</feature>
<dbReference type="HAMAP" id="MF_00168">
    <property type="entry name" value="Q_tRNA_Tgt"/>
    <property type="match status" value="1"/>
</dbReference>
<keyword evidence="4 7" id="KW-0819">tRNA processing</keyword>
<feature type="region of interest" description="RNA binding" evidence="7">
    <location>
        <begin position="247"/>
        <end position="253"/>
    </location>
</feature>
<feature type="binding site" evidence="7">
    <location>
        <position position="216"/>
    </location>
    <ligand>
        <name>substrate</name>
    </ligand>
</feature>
<feature type="binding site" evidence="7">
    <location>
        <position position="309"/>
    </location>
    <ligand>
        <name>Zn(2+)</name>
        <dbReference type="ChEBI" id="CHEBI:29105"/>
    </ligand>
</feature>
<evidence type="ECO:0000313" key="10">
    <source>
        <dbReference type="Proteomes" id="UP000032233"/>
    </source>
</evidence>
<evidence type="ECO:0000256" key="1">
    <source>
        <dbReference type="ARBA" id="ARBA00004691"/>
    </source>
</evidence>
<dbReference type="GO" id="GO:0008479">
    <property type="term" value="F:tRNA-guanosine(34) queuine transglycosylase activity"/>
    <property type="evidence" value="ECO:0007669"/>
    <property type="project" value="UniProtKB-UniRule"/>
</dbReference>
<comment type="subunit">
    <text evidence="7">Homodimer. Within each dimer, one monomer is responsible for RNA recognition and catalysis, while the other monomer binds to the replacement base PreQ1.</text>
</comment>
<comment type="pathway">
    <text evidence="1 7">tRNA modification; tRNA-queuosine biosynthesis.</text>
</comment>
<comment type="function">
    <text evidence="7">Catalyzes the base-exchange of a guanine (G) residue with the queuine precursor 7-aminomethyl-7-deazaguanine (PreQ1) at position 34 (anticodon wobble position) in tRNAs with GU(N) anticodons (tRNA-Asp, -Asn, -His and -Tyr). Catalysis occurs through a double-displacement mechanism. The nucleophile active site attacks the C1' of nucleotide 34 to detach the guanine base from the RNA, forming a covalent enzyme-RNA intermediate. The proton acceptor active site deprotonates the incoming PreQ1, allowing a nucleophilic attack on the C1' of the ribose to form the product. After dissociation, two additional enzymatic reactions on the tRNA convert PreQ1 to queuine (Q), resulting in the hypermodified nucleoside queuosine (7-(((4,5-cis-dihydroxy-2-cyclopenten-1-yl)amino)methyl)-7-deazaguanosine).</text>
</comment>
<sequence>MAKLDFDILAQSGRARRGRLTTRKGVVETPTFMPVGTVGSVKSLTPGEVSDLGAGIILGNTYHLLLRPGVDLVAEMGGLHRFMGGWTGSILTDSGGFQVFSLASRRVVTEEGVSFRSHLDGALMELTPEKAMDAQTLLGSDILMALDECPPPDADREYAEKALLRDARWAKRAKSALRPESGALFGIVQGGMYKDLRAQSAELICELDLPGHSLGGLSVGEPKETMLEVIDATQPLMPRKKPLYLMGVGAPEDLINCVGLGVDMFDCVLPTRMARTGTMLTKDGRLNLRNARFARDSRPIEEDCGCPACRNYSRAYLRHLFAARELLAYRLGTLHNLYFTLNLMARIRQAIENDNYAAFAREALDRLSRGEHRAAADDQ</sequence>
<feature type="binding site" evidence="7">
    <location>
        <position position="304"/>
    </location>
    <ligand>
        <name>Zn(2+)</name>
        <dbReference type="ChEBI" id="CHEBI:29105"/>
    </ligand>
</feature>
<dbReference type="STRING" id="1429043.X474_23575"/>
<dbReference type="InterPro" id="IPR004803">
    <property type="entry name" value="TGT"/>
</dbReference>
<dbReference type="FunFam" id="3.20.20.105:FF:000001">
    <property type="entry name" value="Queuine tRNA-ribosyltransferase"/>
    <property type="match status" value="1"/>
</dbReference>
<keyword evidence="5 7" id="KW-0671">Queuosine biosynthesis</keyword>
<keyword evidence="3 7" id="KW-0808">Transferase</keyword>
<keyword evidence="10" id="KW-1185">Reference proteome</keyword>
<gene>
    <name evidence="7 9" type="primary">tgt</name>
    <name evidence="9" type="ORF">X474_23575</name>
</gene>
<feature type="binding site" evidence="7">
    <location>
        <position position="189"/>
    </location>
    <ligand>
        <name>substrate</name>
    </ligand>
</feature>
<dbReference type="InParanoid" id="A0A0D2IZ54"/>
<feature type="binding site" evidence="7">
    <location>
        <position position="147"/>
    </location>
    <ligand>
        <name>substrate</name>
    </ligand>
</feature>
<dbReference type="FunCoup" id="A0A0D2IZ54">
    <property type="interactions" value="588"/>
</dbReference>
<dbReference type="SUPFAM" id="SSF51713">
    <property type="entry name" value="tRNA-guanine transglycosylase"/>
    <property type="match status" value="1"/>
</dbReference>
<organism evidence="9 10">
    <name type="scientific">Dethiosulfatarculus sandiegensis</name>
    <dbReference type="NCBI Taxonomy" id="1429043"/>
    <lineage>
        <taxon>Bacteria</taxon>
        <taxon>Pseudomonadati</taxon>
        <taxon>Thermodesulfobacteriota</taxon>
        <taxon>Desulfarculia</taxon>
        <taxon>Desulfarculales</taxon>
        <taxon>Desulfarculaceae</taxon>
        <taxon>Dethiosulfatarculus</taxon>
    </lineage>
</organism>
<evidence type="ECO:0000256" key="3">
    <source>
        <dbReference type="ARBA" id="ARBA00022679"/>
    </source>
</evidence>
<reference evidence="9 10" key="1">
    <citation type="submission" date="2013-11" db="EMBL/GenBank/DDBJ databases">
        <title>Metagenomic analysis of a methanogenic consortium involved in long chain n-alkane degradation.</title>
        <authorList>
            <person name="Davidova I.A."/>
            <person name="Callaghan A.V."/>
            <person name="Wawrik B."/>
            <person name="Pruitt S."/>
            <person name="Marks C."/>
            <person name="Duncan K.E."/>
            <person name="Suflita J.M."/>
        </authorList>
    </citation>
    <scope>NUCLEOTIDE SEQUENCE [LARGE SCALE GENOMIC DNA]</scope>
    <source>
        <strain evidence="9 10">SPR</strain>
    </source>
</reference>
<dbReference type="InterPro" id="IPR002616">
    <property type="entry name" value="tRNA_ribo_trans-like"/>
</dbReference>
<evidence type="ECO:0000259" key="8">
    <source>
        <dbReference type="Pfam" id="PF01702"/>
    </source>
</evidence>
<keyword evidence="2 7" id="KW-0328">Glycosyltransferase</keyword>
<evidence type="ECO:0000256" key="2">
    <source>
        <dbReference type="ARBA" id="ARBA00022676"/>
    </source>
</evidence>
<dbReference type="PANTHER" id="PTHR46499:SF1">
    <property type="entry name" value="QUEUINE TRNA-RIBOSYLTRANSFERASE"/>
    <property type="match status" value="1"/>
</dbReference>
<dbReference type="EMBL" id="AZAC01000056">
    <property type="protein sequence ID" value="KIX11304.1"/>
    <property type="molecule type" value="Genomic_DNA"/>
</dbReference>
<name>A0A0D2IZ54_9BACT</name>
<dbReference type="UniPathway" id="UPA00392"/>
<comment type="cofactor">
    <cofactor evidence="7">
        <name>Zn(2+)</name>
        <dbReference type="ChEBI" id="CHEBI:29105"/>
    </cofactor>
    <text evidence="7">Binds 1 zinc ion per subunit.</text>
</comment>
<protein>
    <recommendedName>
        <fullName evidence="7">Queuine tRNA-ribosyltransferase</fullName>
        <ecNumber evidence="7">2.4.2.29</ecNumber>
    </recommendedName>
    <alternativeName>
        <fullName evidence="7">Guanine insertion enzyme</fullName>
    </alternativeName>
    <alternativeName>
        <fullName evidence="7">tRNA-guanine transglycosylase</fullName>
    </alternativeName>
</protein>
<dbReference type="NCBIfam" id="TIGR00430">
    <property type="entry name" value="Q_tRNA_tgt"/>
    <property type="match status" value="1"/>
</dbReference>
<dbReference type="OrthoDB" id="9805417at2"/>
<dbReference type="Pfam" id="PF01702">
    <property type="entry name" value="TGT"/>
    <property type="match status" value="1"/>
</dbReference>
<comment type="catalytic activity">
    <reaction evidence="6 7">
        <text>7-aminomethyl-7-carbaguanine + guanosine(34) in tRNA = 7-aminomethyl-7-carbaguanosine(34) in tRNA + guanine</text>
        <dbReference type="Rhea" id="RHEA:24104"/>
        <dbReference type="Rhea" id="RHEA-COMP:10341"/>
        <dbReference type="Rhea" id="RHEA-COMP:10342"/>
        <dbReference type="ChEBI" id="CHEBI:16235"/>
        <dbReference type="ChEBI" id="CHEBI:58703"/>
        <dbReference type="ChEBI" id="CHEBI:74269"/>
        <dbReference type="ChEBI" id="CHEBI:82833"/>
        <dbReference type="EC" id="2.4.2.29"/>
    </reaction>
</comment>
<dbReference type="PATRIC" id="fig|1429043.3.peg.4987"/>
<dbReference type="GO" id="GO:0046872">
    <property type="term" value="F:metal ion binding"/>
    <property type="evidence" value="ECO:0007669"/>
    <property type="project" value="UniProtKB-KW"/>
</dbReference>